<dbReference type="RefSeq" id="XP_021206127.1">
    <property type="nucleotide sequence ID" value="XM_021350452.3"/>
</dbReference>
<dbReference type="Pfam" id="PF00104">
    <property type="entry name" value="Hormone_recep"/>
    <property type="match status" value="1"/>
</dbReference>
<dbReference type="FunFam" id="3.30.50.10:FF:000058">
    <property type="entry name" value="Nuclear Hormone Receptor family"/>
    <property type="match status" value="1"/>
</dbReference>
<dbReference type="PROSITE" id="PS51030">
    <property type="entry name" value="NUCLEAR_REC_DBD_2"/>
    <property type="match status" value="1"/>
</dbReference>
<feature type="compositionally biased region" description="Basic and acidic residues" evidence="11">
    <location>
        <begin position="249"/>
        <end position="265"/>
    </location>
</feature>
<dbReference type="PANTHER" id="PTHR24083">
    <property type="entry name" value="NUCLEAR HORMONE RECEPTOR"/>
    <property type="match status" value="1"/>
</dbReference>
<dbReference type="Proteomes" id="UP000005204">
    <property type="component" value="Unassembled WGS sequence"/>
</dbReference>
<evidence type="ECO:0000256" key="4">
    <source>
        <dbReference type="ARBA" id="ARBA00022833"/>
    </source>
</evidence>
<dbReference type="Gene3D" id="1.10.565.10">
    <property type="entry name" value="Retinoid X Receptor"/>
    <property type="match status" value="1"/>
</dbReference>
<evidence type="ECO:0000256" key="6">
    <source>
        <dbReference type="ARBA" id="ARBA00023125"/>
    </source>
</evidence>
<evidence type="ECO:0000256" key="5">
    <source>
        <dbReference type="ARBA" id="ARBA00023015"/>
    </source>
</evidence>
<evidence type="ECO:0000259" key="13">
    <source>
        <dbReference type="PROSITE" id="PS51843"/>
    </source>
</evidence>
<evidence type="ECO:0000256" key="2">
    <source>
        <dbReference type="ARBA" id="ARBA00022723"/>
    </source>
</evidence>
<dbReference type="InterPro" id="IPR013088">
    <property type="entry name" value="Znf_NHR/GATA"/>
</dbReference>
<feature type="domain" description="NR LBD" evidence="13">
    <location>
        <begin position="334"/>
        <end position="544"/>
    </location>
</feature>
<comment type="subcellular location">
    <subcellularLocation>
        <location evidence="1 10">Nucleus</location>
    </subcellularLocation>
</comment>
<name>A0A8R2HRR3_BOMMO</name>
<keyword evidence="5 10" id="KW-0805">Transcription regulation</keyword>
<organism evidence="14 15">
    <name type="scientific">Bombyx mori</name>
    <name type="common">Silk moth</name>
    <dbReference type="NCBI Taxonomy" id="7091"/>
    <lineage>
        <taxon>Eukaryota</taxon>
        <taxon>Metazoa</taxon>
        <taxon>Ecdysozoa</taxon>
        <taxon>Arthropoda</taxon>
        <taxon>Hexapoda</taxon>
        <taxon>Insecta</taxon>
        <taxon>Pterygota</taxon>
        <taxon>Neoptera</taxon>
        <taxon>Endopterygota</taxon>
        <taxon>Lepidoptera</taxon>
        <taxon>Glossata</taxon>
        <taxon>Ditrysia</taxon>
        <taxon>Bombycoidea</taxon>
        <taxon>Bombycidae</taxon>
        <taxon>Bombycinae</taxon>
        <taxon>Bombyx</taxon>
    </lineage>
</organism>
<keyword evidence="7 10" id="KW-0804">Transcription</keyword>
<evidence type="ECO:0000256" key="10">
    <source>
        <dbReference type="RuleBase" id="RU004334"/>
    </source>
</evidence>
<sequence>MEIGNCKPEAFCRVCGDKASGKHYGVPSCDGCRGFFKRSIRRNLDYVCKESGRCIVDVTRRNQCQACRFSKCLRVNMKKEAVQHERAPRPAVTIQHQLALQKLGYSFSRQQNFIPTPSPLSFPTFPSIHSYSGIVPTLADPNVHNSFLERTPYQEFTTSRIPGTIGSETSHMCPLLSPQVGTLNPLSPFKIPLFSTSLHYPVTHPGYLSTNIFYPSVISSDVSASSSLQKSVNLKDNNALPCSSNEINLSDKPDSQHLDKNKEDEVTSSEEALRTNCQAEGKPEDSKKISHHSLSHFEPPIHLVPKHTEKLHSTVCQKMLEVSKNFNDRQTPLKPKEDIKTCLEDIVCTRVTNVSFYDDGLLLGHAHYDSAVRLLVAAVKWLHTLIAFNEMKNTEQVILLQNNWKELFILTAAQCTFCFDQEITAKTKRNNVDLKKISGFLRRIINHCLDLTEYDCLKTALLYRKELLDDSPALQLENLQDQALLLLQKHCATKKPNRFGKIMLLLSNVCCFASQNIIEQILFPDSTPYEINTTLSRILFYTSM</sequence>
<dbReference type="GO" id="GO:0008270">
    <property type="term" value="F:zinc ion binding"/>
    <property type="evidence" value="ECO:0007669"/>
    <property type="project" value="UniProtKB-KW"/>
</dbReference>
<dbReference type="GO" id="GO:0043565">
    <property type="term" value="F:sequence-specific DNA binding"/>
    <property type="evidence" value="ECO:0007669"/>
    <property type="project" value="InterPro"/>
</dbReference>
<dbReference type="PROSITE" id="PS00031">
    <property type="entry name" value="NUCLEAR_REC_DBD_1"/>
    <property type="match status" value="1"/>
</dbReference>
<accession>A0A8R2HRR3</accession>
<proteinExistence type="inferred from homology"/>
<dbReference type="InterPro" id="IPR001723">
    <property type="entry name" value="Nuclear_hrmn_rcpt"/>
</dbReference>
<feature type="domain" description="Nuclear receptor" evidence="12">
    <location>
        <begin position="9"/>
        <end position="84"/>
    </location>
</feature>
<evidence type="ECO:0000313" key="14">
    <source>
        <dbReference type="EnsemblMetazoa" id="XP_021206125.1"/>
    </source>
</evidence>
<evidence type="ECO:0000259" key="12">
    <source>
        <dbReference type="PROSITE" id="PS51030"/>
    </source>
</evidence>
<evidence type="ECO:0000256" key="9">
    <source>
        <dbReference type="ARBA" id="ARBA00023242"/>
    </source>
</evidence>
<dbReference type="GeneID" id="101742114"/>
<evidence type="ECO:0000313" key="15">
    <source>
        <dbReference type="Proteomes" id="UP000005204"/>
    </source>
</evidence>
<dbReference type="Pfam" id="PF00105">
    <property type="entry name" value="zf-C4"/>
    <property type="match status" value="1"/>
</dbReference>
<dbReference type="CDD" id="cd07164">
    <property type="entry name" value="NR_DBD_PNR_like_1"/>
    <property type="match status" value="1"/>
</dbReference>
<dbReference type="RefSeq" id="XP_062527497.1">
    <property type="nucleotide sequence ID" value="XM_062671513.1"/>
</dbReference>
<dbReference type="InterPro" id="IPR000536">
    <property type="entry name" value="Nucl_hrmn_rcpt_lig-bd"/>
</dbReference>
<keyword evidence="9 10" id="KW-0539">Nucleus</keyword>
<keyword evidence="15" id="KW-1185">Reference proteome</keyword>
<comment type="similarity">
    <text evidence="10">Belongs to the nuclear hormone receptor family.</text>
</comment>
<dbReference type="InterPro" id="IPR035500">
    <property type="entry name" value="NHR-like_dom_sf"/>
</dbReference>
<dbReference type="InterPro" id="IPR001628">
    <property type="entry name" value="Znf_hrmn_rcpt"/>
</dbReference>
<feature type="compositionally biased region" description="Polar residues" evidence="11">
    <location>
        <begin position="237"/>
        <end position="248"/>
    </location>
</feature>
<dbReference type="InterPro" id="IPR050274">
    <property type="entry name" value="Nuclear_hormone_rcpt_NR2"/>
</dbReference>
<keyword evidence="2 10" id="KW-0479">Metal-binding</keyword>
<dbReference type="PROSITE" id="PS51843">
    <property type="entry name" value="NR_LBD"/>
    <property type="match status" value="1"/>
</dbReference>
<evidence type="ECO:0000256" key="1">
    <source>
        <dbReference type="ARBA" id="ARBA00004123"/>
    </source>
</evidence>
<dbReference type="SUPFAM" id="SSF48508">
    <property type="entry name" value="Nuclear receptor ligand-binding domain"/>
    <property type="match status" value="1"/>
</dbReference>
<dbReference type="SUPFAM" id="SSF57716">
    <property type="entry name" value="Glucocorticoid receptor-like (DNA-binding domain)"/>
    <property type="match status" value="1"/>
</dbReference>
<keyword evidence="8 10" id="KW-0675">Receptor</keyword>
<keyword evidence="4 10" id="KW-0862">Zinc</keyword>
<evidence type="ECO:0000256" key="3">
    <source>
        <dbReference type="ARBA" id="ARBA00022771"/>
    </source>
</evidence>
<evidence type="ECO:0000256" key="8">
    <source>
        <dbReference type="ARBA" id="ARBA00023170"/>
    </source>
</evidence>
<dbReference type="GO" id="GO:0003700">
    <property type="term" value="F:DNA-binding transcription factor activity"/>
    <property type="evidence" value="ECO:0007669"/>
    <property type="project" value="InterPro"/>
</dbReference>
<dbReference type="RefSeq" id="XP_062527485.1">
    <property type="nucleotide sequence ID" value="XM_062671501.1"/>
</dbReference>
<feature type="region of interest" description="Disordered" evidence="11">
    <location>
        <begin position="237"/>
        <end position="290"/>
    </location>
</feature>
<keyword evidence="3 10" id="KW-0863">Zinc-finger</keyword>
<dbReference type="KEGG" id="bmor:101742114"/>
<dbReference type="PRINTS" id="PR00047">
    <property type="entry name" value="STROIDFINGER"/>
</dbReference>
<dbReference type="PRINTS" id="PR00398">
    <property type="entry name" value="STRDHORMONER"/>
</dbReference>
<dbReference type="RefSeq" id="XP_021206125.1">
    <property type="nucleotide sequence ID" value="XM_021350450.3"/>
</dbReference>
<evidence type="ECO:0000256" key="11">
    <source>
        <dbReference type="SAM" id="MobiDB-lite"/>
    </source>
</evidence>
<reference evidence="15" key="1">
    <citation type="journal article" date="2008" name="Insect Biochem. Mol. Biol.">
        <title>The genome of a lepidopteran model insect, the silkworm Bombyx mori.</title>
        <authorList>
            <consortium name="International Silkworm Genome Consortium"/>
        </authorList>
    </citation>
    <scope>NUCLEOTIDE SEQUENCE [LARGE SCALE GENOMIC DNA]</scope>
    <source>
        <strain evidence="15">p50T</strain>
    </source>
</reference>
<protein>
    <submittedName>
        <fullName evidence="14">Uncharacterized protein</fullName>
    </submittedName>
</protein>
<reference evidence="14" key="2">
    <citation type="submission" date="2022-06" db="UniProtKB">
        <authorList>
            <consortium name="EnsemblMetazoa"/>
        </authorList>
    </citation>
    <scope>IDENTIFICATION</scope>
    <source>
        <strain evidence="14">p50T (Dazao)</strain>
    </source>
</reference>
<evidence type="ECO:0000256" key="7">
    <source>
        <dbReference type="ARBA" id="ARBA00023163"/>
    </source>
</evidence>
<dbReference type="SMART" id="SM00430">
    <property type="entry name" value="HOLI"/>
    <property type="match status" value="1"/>
</dbReference>
<dbReference type="Gene3D" id="3.30.50.10">
    <property type="entry name" value="Erythroid Transcription Factor GATA-1, subunit A"/>
    <property type="match status" value="1"/>
</dbReference>
<dbReference type="AlphaFoldDB" id="A0A8R2HRR3"/>
<keyword evidence="6 10" id="KW-0238">DNA-binding</keyword>
<dbReference type="GO" id="GO:0005634">
    <property type="term" value="C:nucleus"/>
    <property type="evidence" value="ECO:0007669"/>
    <property type="project" value="UniProtKB-SubCell"/>
</dbReference>
<dbReference type="SMART" id="SM00399">
    <property type="entry name" value="ZnF_C4"/>
    <property type="match status" value="1"/>
</dbReference>
<dbReference type="EnsemblMetazoa" id="XM_021350450.2">
    <property type="protein sequence ID" value="XP_021206125.1"/>
    <property type="gene ID" value="LOC101742114"/>
</dbReference>
<dbReference type="EnsemblMetazoa" id="XM_021350452.2">
    <property type="protein sequence ID" value="XP_021206127.1"/>
    <property type="gene ID" value="LOC101742114"/>
</dbReference>